<organism evidence="3">
    <name type="scientific">Pseudomonas marincola</name>
    <dbReference type="NCBI Taxonomy" id="437900"/>
    <lineage>
        <taxon>Bacteria</taxon>
        <taxon>Pseudomonadati</taxon>
        <taxon>Pseudomonadota</taxon>
        <taxon>Gammaproteobacteria</taxon>
        <taxon>Pseudomonadales</taxon>
        <taxon>Pseudomonadaceae</taxon>
        <taxon>Pseudomonas</taxon>
    </lineage>
</organism>
<reference evidence="3" key="1">
    <citation type="submission" date="2019-02" db="EMBL/GenBank/DDBJ databases">
        <authorList>
            <consortium name="Genoscope - CEA"/>
            <person name="William W."/>
        </authorList>
    </citation>
    <scope>NUCLEOTIDE SEQUENCE [LARGE SCALE GENOMIC DNA]</scope>
    <source>
        <strain evidence="3">YSy11</strain>
    </source>
</reference>
<dbReference type="InterPro" id="IPR000917">
    <property type="entry name" value="Sulfatase_N"/>
</dbReference>
<dbReference type="PANTHER" id="PTHR43751">
    <property type="entry name" value="SULFATASE"/>
    <property type="match status" value="1"/>
</dbReference>
<evidence type="ECO:0000313" key="3">
    <source>
        <dbReference type="EMBL" id="VEV97701.1"/>
    </source>
</evidence>
<dbReference type="Pfam" id="PF00884">
    <property type="entry name" value="Sulfatase"/>
    <property type="match status" value="1"/>
</dbReference>
<keyword evidence="1" id="KW-0732">Signal</keyword>
<dbReference type="CDD" id="cd16142">
    <property type="entry name" value="ARS_like"/>
    <property type="match status" value="1"/>
</dbReference>
<dbReference type="Gene3D" id="3.30.1120.10">
    <property type="match status" value="1"/>
</dbReference>
<dbReference type="EMBL" id="LR215729">
    <property type="protein sequence ID" value="VEV97701.1"/>
    <property type="molecule type" value="Genomic_DNA"/>
</dbReference>
<sequence>MAPKIQSRCFKFLLMSSLAIATGMATAADKPANGSADNSSGKPNILVFMGDDVGIPNISVYGHGMMGYQTPNIDRIAKEGVMFTDYYGEQSCTAGRAAFITGQSVIRTGLTKVGMPGASVGIQPEDPTMGELLRAQGYATGQFGKNHLGDLDEYLPTNHGFDEFFGNLYHLNAEEEPENEDYPKDPPMKGPRGVIKAAADGSVEDTGALTKKRMETVDDEFAAAALDFIDRNTKQKKPWFVWMNSTRMHFFTHVREANRGKSGLNEYADGMLELDAQVGLFLDKLEKLGIEDNTIVLFTTDNGVHESTWPDAGVTPFRNEKTTSWEGAFRVPAMVRWPGKIKPGVISNDMMSHMDWLPTFLAAAGDSNIIEECKKGCKSGDKTFKVHMDGYNFLPMLTGEEEKGPRHNFIYATDDGQVSAVRFADRWKAMYLVQDYDGMEVWARQLDELKAPLLFDLRMDPYEKAYGSSNTYWDFWAHRGYMFQWATTIVADFAKTFDEYPQRQTPASWNVSEIMKEHVHGKAGKTE</sequence>
<dbReference type="InterPro" id="IPR017850">
    <property type="entry name" value="Alkaline_phosphatase_core_sf"/>
</dbReference>
<evidence type="ECO:0000259" key="2">
    <source>
        <dbReference type="Pfam" id="PF00884"/>
    </source>
</evidence>
<keyword evidence="3" id="KW-0378">Hydrolase</keyword>
<feature type="chain" id="PRO_5024922197" evidence="1">
    <location>
        <begin position="28"/>
        <end position="527"/>
    </location>
</feature>
<feature type="signal peptide" evidence="1">
    <location>
        <begin position="1"/>
        <end position="27"/>
    </location>
</feature>
<dbReference type="Gene3D" id="3.40.720.10">
    <property type="entry name" value="Alkaline Phosphatase, subunit A"/>
    <property type="match status" value="1"/>
</dbReference>
<dbReference type="InterPro" id="IPR052701">
    <property type="entry name" value="GAG_Ulvan_Degrading_Sulfatases"/>
</dbReference>
<proteinExistence type="predicted"/>
<name>A0A653E6H0_9PSED</name>
<accession>A0A653E6H0</accession>
<dbReference type="PANTHER" id="PTHR43751:SF2">
    <property type="entry name" value="SULFATASE N-TERMINAL DOMAIN-CONTAINING PROTEIN"/>
    <property type="match status" value="1"/>
</dbReference>
<gene>
    <name evidence="3" type="primary">atsA</name>
    <name evidence="3" type="ORF">PMYSY11_2656</name>
</gene>
<dbReference type="EC" id="3.1.6.1" evidence="3"/>
<dbReference type="GO" id="GO:0004065">
    <property type="term" value="F:arylsulfatase activity"/>
    <property type="evidence" value="ECO:0007669"/>
    <property type="project" value="UniProtKB-EC"/>
</dbReference>
<protein>
    <submittedName>
        <fullName evidence="3">Arylsulfatase</fullName>
        <ecNumber evidence="3">3.1.6.1</ecNumber>
    </submittedName>
</protein>
<feature type="domain" description="Sulfatase N-terminal" evidence="2">
    <location>
        <begin position="43"/>
        <end position="365"/>
    </location>
</feature>
<evidence type="ECO:0000256" key="1">
    <source>
        <dbReference type="SAM" id="SignalP"/>
    </source>
</evidence>
<dbReference type="AlphaFoldDB" id="A0A653E6H0"/>
<dbReference type="SUPFAM" id="SSF53649">
    <property type="entry name" value="Alkaline phosphatase-like"/>
    <property type="match status" value="1"/>
</dbReference>